<keyword evidence="1" id="KW-1133">Transmembrane helix</keyword>
<dbReference type="EMBL" id="EF084300">
    <property type="protein sequence ID" value="ABK23621.1"/>
    <property type="molecule type" value="mRNA"/>
</dbReference>
<proteinExistence type="evidence at transcript level"/>
<reference evidence="2" key="1">
    <citation type="journal article" date="2008" name="BMC Genomics">
        <title>A conifer genomics resource of 200,000 spruce (Picea spp.) ESTs and 6,464 high-quality, sequence-finished full-length cDNAs for Sitka spruce (Picea sitchensis).</title>
        <authorList>
            <person name="Ralph S.G."/>
            <person name="Chun H.J."/>
            <person name="Kolosova N."/>
            <person name="Cooper D."/>
            <person name="Oddy C."/>
            <person name="Ritland C.E."/>
            <person name="Kirkpatrick R."/>
            <person name="Moore R."/>
            <person name="Barber S."/>
            <person name="Holt R.A."/>
            <person name="Jones S.J."/>
            <person name="Marra M.A."/>
            <person name="Douglas C.J."/>
            <person name="Ritland K."/>
            <person name="Bohlmann J."/>
        </authorList>
    </citation>
    <scope>NUCLEOTIDE SEQUENCE</scope>
    <source>
        <tissue evidence="2">Bark</tissue>
    </source>
</reference>
<evidence type="ECO:0000256" key="1">
    <source>
        <dbReference type="SAM" id="Phobius"/>
    </source>
</evidence>
<sequence length="68" mass="8293">MSCSGPLIRFCDPRKRRLLFSSDLWYILYLNDIVDIGFVEVILFWSRARVCCIWYTRFSFFIIKAFRK</sequence>
<feature type="transmembrane region" description="Helical" evidence="1">
    <location>
        <begin position="24"/>
        <end position="45"/>
    </location>
</feature>
<accession>A9NSL0</accession>
<name>A9NSL0_PICSI</name>
<evidence type="ECO:0000313" key="2">
    <source>
        <dbReference type="EMBL" id="ABK23621.1"/>
    </source>
</evidence>
<keyword evidence="1" id="KW-0812">Transmembrane</keyword>
<protein>
    <submittedName>
        <fullName evidence="2">Uncharacterized protein</fullName>
    </submittedName>
</protein>
<dbReference type="AlphaFoldDB" id="A9NSL0"/>
<organism evidence="2">
    <name type="scientific">Picea sitchensis</name>
    <name type="common">Sitka spruce</name>
    <name type="synonym">Pinus sitchensis</name>
    <dbReference type="NCBI Taxonomy" id="3332"/>
    <lineage>
        <taxon>Eukaryota</taxon>
        <taxon>Viridiplantae</taxon>
        <taxon>Streptophyta</taxon>
        <taxon>Embryophyta</taxon>
        <taxon>Tracheophyta</taxon>
        <taxon>Spermatophyta</taxon>
        <taxon>Pinopsida</taxon>
        <taxon>Pinidae</taxon>
        <taxon>Conifers I</taxon>
        <taxon>Pinales</taxon>
        <taxon>Pinaceae</taxon>
        <taxon>Picea</taxon>
    </lineage>
</organism>
<keyword evidence="1" id="KW-0472">Membrane</keyword>